<dbReference type="InterPro" id="IPR006571">
    <property type="entry name" value="TLDc_dom"/>
</dbReference>
<dbReference type="SMART" id="SM00225">
    <property type="entry name" value="BTB"/>
    <property type="match status" value="1"/>
</dbReference>
<protein>
    <recommendedName>
        <fullName evidence="5">BTB domain-containing protein</fullName>
    </recommendedName>
</protein>
<organism evidence="3 4">
    <name type="scientific">Rhizophagus clarus</name>
    <dbReference type="NCBI Taxonomy" id="94130"/>
    <lineage>
        <taxon>Eukaryota</taxon>
        <taxon>Fungi</taxon>
        <taxon>Fungi incertae sedis</taxon>
        <taxon>Mucoromycota</taxon>
        <taxon>Glomeromycotina</taxon>
        <taxon>Glomeromycetes</taxon>
        <taxon>Glomerales</taxon>
        <taxon>Glomeraceae</taxon>
        <taxon>Rhizophagus</taxon>
    </lineage>
</organism>
<feature type="domain" description="BTB" evidence="1">
    <location>
        <begin position="216"/>
        <end position="289"/>
    </location>
</feature>
<dbReference type="SUPFAM" id="SSF54695">
    <property type="entry name" value="POZ domain"/>
    <property type="match status" value="1"/>
</dbReference>
<proteinExistence type="predicted"/>
<evidence type="ECO:0008006" key="5">
    <source>
        <dbReference type="Google" id="ProtNLM"/>
    </source>
</evidence>
<feature type="domain" description="TLDc" evidence="2">
    <location>
        <begin position="454"/>
        <end position="638"/>
    </location>
</feature>
<dbReference type="AlphaFoldDB" id="A0A2Z6QWR3"/>
<dbReference type="InterPro" id="IPR051481">
    <property type="entry name" value="BTB-POZ/Galectin-3-binding"/>
</dbReference>
<feature type="domain" description="TLDc" evidence="2">
    <location>
        <begin position="69"/>
        <end position="212"/>
    </location>
</feature>
<dbReference type="Pfam" id="PF07534">
    <property type="entry name" value="TLD"/>
    <property type="match status" value="2"/>
</dbReference>
<dbReference type="PROSITE" id="PS51886">
    <property type="entry name" value="TLDC"/>
    <property type="match status" value="2"/>
</dbReference>
<comment type="caution">
    <text evidence="3">The sequence shown here is derived from an EMBL/GenBank/DDBJ whole genome shotgun (WGS) entry which is preliminary data.</text>
</comment>
<dbReference type="Gene3D" id="1.25.40.420">
    <property type="match status" value="1"/>
</dbReference>
<name>A0A2Z6QWR3_9GLOM</name>
<dbReference type="Proteomes" id="UP000247702">
    <property type="component" value="Unassembled WGS sequence"/>
</dbReference>
<sequence>MERKIRNFISLVGFCYISPEIFVTKVYPFKEIMAPGLFNNMLLFHVAQNTQLNEDERPPRRSKYNVDSVIINQDHIKIFAKRICRKEKSSKYIPYKFNLLYRASRVGNTPESFHAKCDNKGATLLVIANSNQIAGGYNSLSWDITSGWKSTYDSFIFLFTDRSNLQSAKVSYSYGGAKSIGCHLIKGPTFGWNLNVHRVPEIVNDLEKLLETDEEYNVIIYAGENENIKEIHAHSILLRIRSQYFRTALSKESFEKKDGKYAFNFPNISPQFFKIILRFIYCGKIDLAKLRGPDVLKLLIAVDELKIQTLILCIQEYLVKHQQEFLQQNPLEILETVYQRESFTNLWNYYLEEISAKPDILLKSDKFINLKAPSLELLLKRDDLSLDEIDIWDSLIRWGFFQHPSIQQDVKKWNKEEITIMERTLHKFIPLIRFYHIDSEDFFIKKPKHEYDSVIIGPKHFAIFSSWIENKNETYYNERNIPYNFNLIFRSNRDGNTPAAFHAKCDNKGATIVIAKISNSEQILGGYNPLQWDSNNEWKYSSDSFIFSFTNGNNFQTAKVGRVIANCAHDAIFCNINYGPAFGGGCDLFHFNNDTWKSYYVSYSRIDIPQGNMEEYNVFNIEEYNVFNVENYEVFQVVKK</sequence>
<accession>A0A2Z6QWR3</accession>
<dbReference type="Gene3D" id="3.30.710.10">
    <property type="entry name" value="Potassium Channel Kv1.1, Chain A"/>
    <property type="match status" value="1"/>
</dbReference>
<dbReference type="EMBL" id="BEXD01001559">
    <property type="protein sequence ID" value="GBB94733.1"/>
    <property type="molecule type" value="Genomic_DNA"/>
</dbReference>
<dbReference type="InterPro" id="IPR000210">
    <property type="entry name" value="BTB/POZ_dom"/>
</dbReference>
<dbReference type="CDD" id="cd18186">
    <property type="entry name" value="BTB_POZ_ZBTB_KLHL-like"/>
    <property type="match status" value="1"/>
</dbReference>
<dbReference type="InterPro" id="IPR011333">
    <property type="entry name" value="SKP1/BTB/POZ_sf"/>
</dbReference>
<evidence type="ECO:0000259" key="1">
    <source>
        <dbReference type="PROSITE" id="PS50097"/>
    </source>
</evidence>
<evidence type="ECO:0000313" key="3">
    <source>
        <dbReference type="EMBL" id="GBB94733.1"/>
    </source>
</evidence>
<dbReference type="PANTHER" id="PTHR24410">
    <property type="entry name" value="HL07962P-RELATED"/>
    <property type="match status" value="1"/>
</dbReference>
<evidence type="ECO:0000313" key="4">
    <source>
        <dbReference type="Proteomes" id="UP000247702"/>
    </source>
</evidence>
<keyword evidence="4" id="KW-1185">Reference proteome</keyword>
<evidence type="ECO:0000259" key="2">
    <source>
        <dbReference type="PROSITE" id="PS51886"/>
    </source>
</evidence>
<gene>
    <name evidence="3" type="ORF">RclHR1_24000002</name>
</gene>
<dbReference type="PROSITE" id="PS50097">
    <property type="entry name" value="BTB"/>
    <property type="match status" value="1"/>
</dbReference>
<dbReference type="Pfam" id="PF00651">
    <property type="entry name" value="BTB"/>
    <property type="match status" value="1"/>
</dbReference>
<reference evidence="3 4" key="1">
    <citation type="submission" date="2017-11" db="EMBL/GenBank/DDBJ databases">
        <title>The genome of Rhizophagus clarus HR1 reveals common genetic basis of auxotrophy among arbuscular mycorrhizal fungi.</title>
        <authorList>
            <person name="Kobayashi Y."/>
        </authorList>
    </citation>
    <scope>NUCLEOTIDE SEQUENCE [LARGE SCALE GENOMIC DNA]</scope>
    <source>
        <strain evidence="3 4">HR1</strain>
    </source>
</reference>
<dbReference type="PANTHER" id="PTHR24410:SF23">
    <property type="entry name" value="BTB DOMAIN-CONTAINING PROTEIN-RELATED"/>
    <property type="match status" value="1"/>
</dbReference>